<evidence type="ECO:0000313" key="2">
    <source>
        <dbReference type="Proteomes" id="UP001056778"/>
    </source>
</evidence>
<proteinExistence type="predicted"/>
<sequence>MTELTLRYLTIYFILLKLDSSYTYSDEPRLKLNKCCEAYELLVSAPTGTLCTHVNHTSSTTWEPGLKVSYSVSAGFPNCGSHQRWSIYSNNSTDILQILPNGVLRHSLHPPKPSEDYDDLSFIHMDFTHEVMHYDYEPGQYCMDKRIDGDTTSEYALVCVDHTPNWTSTEFLMRNIVNPITHGLTIICLLFIAVMYFIMPTLRDLVETFCYISLLGAFFWLNSLSYYIWKTFKSRNVFLRITDGKKYCYYSMYCWSCTIVLGLVAIFAHYTMDYPTITSYNSPEPEQESIGSLGIIIFFMPVAITILINVFFFATTFKIINRMSTYGRIHHKLKHSFRMFLLLFLVMTITWIFFLMSFTTFDGLIYCHIIVNALQGPIILYICIINQKHVAYQIKKNCCYINCLCGKYEPEPEYDWGDELTAMNGR</sequence>
<evidence type="ECO:0000313" key="1">
    <source>
        <dbReference type="EMBL" id="KAI4468373.1"/>
    </source>
</evidence>
<accession>A0ACB9TNN2</accession>
<organism evidence="1 2">
    <name type="scientific">Holotrichia oblita</name>
    <name type="common">Chafer beetle</name>
    <dbReference type="NCBI Taxonomy" id="644536"/>
    <lineage>
        <taxon>Eukaryota</taxon>
        <taxon>Metazoa</taxon>
        <taxon>Ecdysozoa</taxon>
        <taxon>Arthropoda</taxon>
        <taxon>Hexapoda</taxon>
        <taxon>Insecta</taxon>
        <taxon>Pterygota</taxon>
        <taxon>Neoptera</taxon>
        <taxon>Endopterygota</taxon>
        <taxon>Coleoptera</taxon>
        <taxon>Polyphaga</taxon>
        <taxon>Scarabaeiformia</taxon>
        <taxon>Scarabaeidae</taxon>
        <taxon>Melolonthinae</taxon>
        <taxon>Holotrichia</taxon>
    </lineage>
</organism>
<comment type="caution">
    <text evidence="1">The sequence shown here is derived from an EMBL/GenBank/DDBJ whole genome shotgun (WGS) entry which is preliminary data.</text>
</comment>
<protein>
    <submittedName>
        <fullName evidence="1">G-protein coupled receptor mth-like 1-related</fullName>
    </submittedName>
</protein>
<dbReference type="Proteomes" id="UP001056778">
    <property type="component" value="Chromosome 2"/>
</dbReference>
<dbReference type="EMBL" id="CM043016">
    <property type="protein sequence ID" value="KAI4468373.1"/>
    <property type="molecule type" value="Genomic_DNA"/>
</dbReference>
<reference evidence="1" key="1">
    <citation type="submission" date="2022-04" db="EMBL/GenBank/DDBJ databases">
        <title>Chromosome-scale genome assembly of Holotrichia oblita Faldermann.</title>
        <authorList>
            <person name="Rongchong L."/>
        </authorList>
    </citation>
    <scope>NUCLEOTIDE SEQUENCE</scope>
    <source>
        <strain evidence="1">81SQS9</strain>
    </source>
</reference>
<name>A0ACB9TNN2_HOLOL</name>
<keyword evidence="2" id="KW-1185">Reference proteome</keyword>
<gene>
    <name evidence="1" type="ORF">MML48_2g00014977</name>
</gene>